<gene>
    <name evidence="2" type="ORF">A2122_01730</name>
</gene>
<protein>
    <submittedName>
        <fullName evidence="2">Uncharacterized protein</fullName>
    </submittedName>
</protein>
<keyword evidence="1" id="KW-0472">Membrane</keyword>
<accession>A0A1G2C641</accession>
<organism evidence="2 3">
    <name type="scientific">Candidatus Liptonbacteria bacterium GWB1_49_6</name>
    <dbReference type="NCBI Taxonomy" id="1798644"/>
    <lineage>
        <taxon>Bacteria</taxon>
        <taxon>Candidatus Liptoniibacteriota</taxon>
    </lineage>
</organism>
<sequence length="95" mass="10677">MNIQYLFFIVAAIFIFLGIKGGEKRSLWLILGFAFAAGGALPFFRLTVETTYFIIAGVFVVLAVGDYIRRGFVITSQQKIWILMAAIFVAMNFIQ</sequence>
<dbReference type="Proteomes" id="UP000176648">
    <property type="component" value="Unassembled WGS sequence"/>
</dbReference>
<comment type="caution">
    <text evidence="2">The sequence shown here is derived from an EMBL/GenBank/DDBJ whole genome shotgun (WGS) entry which is preliminary data.</text>
</comment>
<dbReference type="STRING" id="1798644.A2122_01730"/>
<feature type="transmembrane region" description="Helical" evidence="1">
    <location>
        <begin position="27"/>
        <end position="44"/>
    </location>
</feature>
<keyword evidence="1" id="KW-0812">Transmembrane</keyword>
<name>A0A1G2C641_9BACT</name>
<dbReference type="AlphaFoldDB" id="A0A1G2C641"/>
<feature type="transmembrane region" description="Helical" evidence="1">
    <location>
        <begin position="6"/>
        <end position="22"/>
    </location>
</feature>
<dbReference type="EMBL" id="MHKU01000040">
    <property type="protein sequence ID" value="OGY96219.1"/>
    <property type="molecule type" value="Genomic_DNA"/>
</dbReference>
<reference evidence="2 3" key="1">
    <citation type="journal article" date="2016" name="Nat. Commun.">
        <title>Thousands of microbial genomes shed light on interconnected biogeochemical processes in an aquifer system.</title>
        <authorList>
            <person name="Anantharaman K."/>
            <person name="Brown C.T."/>
            <person name="Hug L.A."/>
            <person name="Sharon I."/>
            <person name="Castelle C.J."/>
            <person name="Probst A.J."/>
            <person name="Thomas B.C."/>
            <person name="Singh A."/>
            <person name="Wilkins M.J."/>
            <person name="Karaoz U."/>
            <person name="Brodie E.L."/>
            <person name="Williams K.H."/>
            <person name="Hubbard S.S."/>
            <person name="Banfield J.F."/>
        </authorList>
    </citation>
    <scope>NUCLEOTIDE SEQUENCE [LARGE SCALE GENOMIC DNA]</scope>
</reference>
<proteinExistence type="predicted"/>
<evidence type="ECO:0000256" key="1">
    <source>
        <dbReference type="SAM" id="Phobius"/>
    </source>
</evidence>
<feature type="transmembrane region" description="Helical" evidence="1">
    <location>
        <begin position="80"/>
        <end position="94"/>
    </location>
</feature>
<evidence type="ECO:0000313" key="3">
    <source>
        <dbReference type="Proteomes" id="UP000176648"/>
    </source>
</evidence>
<keyword evidence="1" id="KW-1133">Transmembrane helix</keyword>
<evidence type="ECO:0000313" key="2">
    <source>
        <dbReference type="EMBL" id="OGY96219.1"/>
    </source>
</evidence>
<feature type="transmembrane region" description="Helical" evidence="1">
    <location>
        <begin position="50"/>
        <end position="68"/>
    </location>
</feature>